<proteinExistence type="predicted"/>
<sequence length="214" mass="22925">MTQKKTLLGLIFVIVATVALSVAVCPVLRPHFLFSEKTGIALPMPDAPQPPPIDGPPDDRRLSSATSGGPHDAPLPPLTGNAPLNPRLSPLPGDAPHDLRLSPPTDDGLSGRRLLSPSENDPLGRRWLTPLAPQGRGRLPGWPQQALVTEAFVSSRRHIAMSPVIQAPLPIAASHYALDQRDDECRRAGGGNELRHSRPESFFFSALTHDQAAA</sequence>
<accession>W0HX13</accession>
<dbReference type="KEGG" id="sod:Sant_1992"/>
<evidence type="ECO:0000313" key="3">
    <source>
        <dbReference type="Proteomes" id="UP000019028"/>
    </source>
</evidence>
<organism evidence="2 3">
    <name type="scientific">Sodalis praecaptivus</name>
    <dbReference type="NCBI Taxonomy" id="1239307"/>
    <lineage>
        <taxon>Bacteria</taxon>
        <taxon>Pseudomonadati</taxon>
        <taxon>Pseudomonadota</taxon>
        <taxon>Gammaproteobacteria</taxon>
        <taxon>Enterobacterales</taxon>
        <taxon>Bruguierivoracaceae</taxon>
        <taxon>Sodalis</taxon>
    </lineage>
</organism>
<dbReference type="HOGENOM" id="CLU_1288181_0_0_6"/>
<dbReference type="Proteomes" id="UP000019028">
    <property type="component" value="Chromosome"/>
</dbReference>
<reference evidence="2 3" key="1">
    <citation type="journal article" date="2014" name="Genome Biol. Evol.">
        <title>Genome degeneration and adaptation in a nascent stage of symbiosis.</title>
        <authorList>
            <person name="Oakeson K.F."/>
            <person name="Gil R."/>
            <person name="Clayton A.L."/>
            <person name="Dunn D.M."/>
            <person name="von Niederhausern A.C."/>
            <person name="Hamil C."/>
            <person name="Aoyagi A."/>
            <person name="Duval B."/>
            <person name="Baca A."/>
            <person name="Silva F.J."/>
            <person name="Vallier A."/>
            <person name="Jackson D.G."/>
            <person name="Latorre A."/>
            <person name="Weiss R.B."/>
            <person name="Heddi A."/>
            <person name="Moya A."/>
            <person name="Dale C."/>
        </authorList>
    </citation>
    <scope>NUCLEOTIDE SEQUENCE [LARGE SCALE GENOMIC DNA]</scope>
    <source>
        <strain evidence="2 3">HS1</strain>
    </source>
</reference>
<protein>
    <submittedName>
        <fullName evidence="2">Uncharacterized protein</fullName>
    </submittedName>
</protein>
<evidence type="ECO:0000256" key="1">
    <source>
        <dbReference type="SAM" id="MobiDB-lite"/>
    </source>
</evidence>
<dbReference type="EMBL" id="CP006569">
    <property type="protein sequence ID" value="AHF77042.1"/>
    <property type="molecule type" value="Genomic_DNA"/>
</dbReference>
<gene>
    <name evidence="2" type="ORF">Sant_1992</name>
</gene>
<feature type="region of interest" description="Disordered" evidence="1">
    <location>
        <begin position="43"/>
        <end position="138"/>
    </location>
</feature>
<keyword evidence="3" id="KW-1185">Reference proteome</keyword>
<name>W0HX13_9GAMM</name>
<dbReference type="PATRIC" id="fig|1239307.3.peg.2198"/>
<dbReference type="AlphaFoldDB" id="W0HX13"/>
<feature type="compositionally biased region" description="Pro residues" evidence="1">
    <location>
        <begin position="45"/>
        <end position="55"/>
    </location>
</feature>
<evidence type="ECO:0000313" key="2">
    <source>
        <dbReference type="EMBL" id="AHF77042.1"/>
    </source>
</evidence>